<proteinExistence type="predicted"/>
<keyword evidence="2" id="KW-1003">Cell membrane</keyword>
<dbReference type="InterPro" id="IPR000802">
    <property type="entry name" value="Arsenical_pump_ArsB"/>
</dbReference>
<keyword evidence="4 6" id="KW-1133">Transmembrane helix</keyword>
<keyword evidence="3 6" id="KW-0812">Transmembrane</keyword>
<feature type="transmembrane region" description="Helical" evidence="6">
    <location>
        <begin position="281"/>
        <end position="299"/>
    </location>
</feature>
<evidence type="ECO:0000256" key="6">
    <source>
        <dbReference type="SAM" id="Phobius"/>
    </source>
</evidence>
<dbReference type="GO" id="GO:0005886">
    <property type="term" value="C:plasma membrane"/>
    <property type="evidence" value="ECO:0007669"/>
    <property type="project" value="UniProtKB-SubCell"/>
</dbReference>
<dbReference type="Proteomes" id="UP000306813">
    <property type="component" value="Unassembled WGS sequence"/>
</dbReference>
<sequence length="423" mass="46806">MDLIIFCFVMLGIYLRPFGTPIWLVSTLGAFFSLLFGSVSLRDVIFVWEMVWNSSLALVGLIVFALALEKLGFFEVLAYYILKLSTHKQTLNLHTWKFYIFMGVFASLLATFFANDGAILILTPLIIALLAHIKNIKFSQNPLIIFLLFVGFMSDFASNLFVFSNLTNIITADFFKITFLDFALMMALPQLFGILASILLFGVFIRKLPKTLEFNVSTKPLPKFSTTLFCVGLVIFLLIGIIGGESFKIPLSVFTLAAAFLSVIWGVFTQKFKISQIAKEAPFGIVLFSLGLFIVVFGLKNIGLVEFLRGEMADYKPLSPFFAIFGVGIFSSLGASVINNLPMVMLGDLALLDSSKELIFAHLLGCNIGAKLTPIGSLATLLWLTSLKRYGISISFLQYMFFSALITFPVLSCALFGLYLVAG</sequence>
<evidence type="ECO:0000256" key="4">
    <source>
        <dbReference type="ARBA" id="ARBA00022989"/>
    </source>
</evidence>
<feature type="transmembrane region" description="Helical" evidence="6">
    <location>
        <begin position="98"/>
        <end position="131"/>
    </location>
</feature>
<feature type="transmembrane region" description="Helical" evidence="6">
    <location>
        <begin position="249"/>
        <end position="269"/>
    </location>
</feature>
<feature type="transmembrane region" description="Helical" evidence="6">
    <location>
        <begin position="20"/>
        <end position="44"/>
    </location>
</feature>
<comment type="caution">
    <text evidence="7">The sequence shown here is derived from an EMBL/GenBank/DDBJ whole genome shotgun (WGS) entry which is preliminary data.</text>
</comment>
<feature type="transmembrane region" description="Helical" evidence="6">
    <location>
        <begin position="319"/>
        <end position="338"/>
    </location>
</feature>
<name>A0AAX2UIZ8_9BACT</name>
<dbReference type="KEGG" id="chv:CHELV3228_1821"/>
<gene>
    <name evidence="7" type="ORF">FDW42_05415</name>
</gene>
<evidence type="ECO:0000256" key="2">
    <source>
        <dbReference type="ARBA" id="ARBA00022475"/>
    </source>
</evidence>
<feature type="transmembrane region" description="Helical" evidence="6">
    <location>
        <begin position="396"/>
        <end position="422"/>
    </location>
</feature>
<dbReference type="EMBL" id="VDBS01000041">
    <property type="protein sequence ID" value="TNB57349.1"/>
    <property type="molecule type" value="Genomic_DNA"/>
</dbReference>
<dbReference type="Pfam" id="PF02040">
    <property type="entry name" value="ArsB"/>
    <property type="match status" value="1"/>
</dbReference>
<feature type="transmembrane region" description="Helical" evidence="6">
    <location>
        <begin position="143"/>
        <end position="162"/>
    </location>
</feature>
<dbReference type="CDD" id="cd01118">
    <property type="entry name" value="ArsB_permease"/>
    <property type="match status" value="1"/>
</dbReference>
<dbReference type="GO" id="GO:0015105">
    <property type="term" value="F:arsenite transmembrane transporter activity"/>
    <property type="evidence" value="ECO:0007669"/>
    <property type="project" value="InterPro"/>
</dbReference>
<dbReference type="PANTHER" id="PTHR43302:SF5">
    <property type="entry name" value="TRANSPORTER ARSB-RELATED"/>
    <property type="match status" value="1"/>
</dbReference>
<evidence type="ECO:0000256" key="1">
    <source>
        <dbReference type="ARBA" id="ARBA00004651"/>
    </source>
</evidence>
<accession>A0AAX2UIZ8</accession>
<evidence type="ECO:0000256" key="3">
    <source>
        <dbReference type="ARBA" id="ARBA00022692"/>
    </source>
</evidence>
<evidence type="ECO:0000256" key="5">
    <source>
        <dbReference type="ARBA" id="ARBA00023136"/>
    </source>
</evidence>
<dbReference type="AlphaFoldDB" id="A0AAX2UIZ8"/>
<organism evidence="7 8">
    <name type="scientific">Campylobacter helveticus</name>
    <dbReference type="NCBI Taxonomy" id="28898"/>
    <lineage>
        <taxon>Bacteria</taxon>
        <taxon>Pseudomonadati</taxon>
        <taxon>Campylobacterota</taxon>
        <taxon>Epsilonproteobacteria</taxon>
        <taxon>Campylobacterales</taxon>
        <taxon>Campylobacteraceae</taxon>
        <taxon>Campylobacter</taxon>
    </lineage>
</organism>
<comment type="subcellular location">
    <subcellularLocation>
        <location evidence="1">Cell membrane</location>
        <topology evidence="1">Multi-pass membrane protein</topology>
    </subcellularLocation>
</comment>
<feature type="transmembrane region" description="Helical" evidence="6">
    <location>
        <begin position="359"/>
        <end position="384"/>
    </location>
</feature>
<evidence type="ECO:0000313" key="7">
    <source>
        <dbReference type="EMBL" id="TNB57349.1"/>
    </source>
</evidence>
<feature type="transmembrane region" description="Helical" evidence="6">
    <location>
        <begin position="226"/>
        <end position="243"/>
    </location>
</feature>
<dbReference type="GeneID" id="52037733"/>
<feature type="transmembrane region" description="Helical" evidence="6">
    <location>
        <begin position="182"/>
        <end position="205"/>
    </location>
</feature>
<protein>
    <submittedName>
        <fullName evidence="7">Arsenic transporter</fullName>
    </submittedName>
</protein>
<dbReference type="PANTHER" id="PTHR43302">
    <property type="entry name" value="TRANSPORTER ARSB-RELATED"/>
    <property type="match status" value="1"/>
</dbReference>
<reference evidence="7 8" key="1">
    <citation type="submission" date="2019-05" db="EMBL/GenBank/DDBJ databases">
        <title>Draft genomes of eight strains of Campylobacter helveticus isolated from cats and a dog in New Zealand.</title>
        <authorList>
            <person name="Bojanic K."/>
            <person name="Midwinter A.C."/>
            <person name="Biggs P.J."/>
            <person name="Acke E."/>
            <person name="Cornelius A.J."/>
            <person name="Marshall J.C."/>
        </authorList>
    </citation>
    <scope>NUCLEOTIDE SEQUENCE [LARGE SCALE GENOMIC DNA]</scope>
    <source>
        <strain evidence="7 8">ACP123b</strain>
    </source>
</reference>
<dbReference type="PRINTS" id="PR00758">
    <property type="entry name" value="ARSENICPUMP"/>
</dbReference>
<dbReference type="RefSeq" id="WP_082200706.1">
    <property type="nucleotide sequence ID" value="NZ_CP020478.1"/>
</dbReference>
<keyword evidence="5 6" id="KW-0472">Membrane</keyword>
<evidence type="ECO:0000313" key="8">
    <source>
        <dbReference type="Proteomes" id="UP000306813"/>
    </source>
</evidence>